<accession>A0A6A6NPM5</accession>
<dbReference type="Proteomes" id="UP000799766">
    <property type="component" value="Unassembled WGS sequence"/>
</dbReference>
<gene>
    <name evidence="1" type="ORF">BDY21DRAFT_123894</name>
</gene>
<protein>
    <submittedName>
        <fullName evidence="1">Uncharacterized protein</fullName>
    </submittedName>
</protein>
<evidence type="ECO:0000313" key="1">
    <source>
        <dbReference type="EMBL" id="KAF2453681.1"/>
    </source>
</evidence>
<sequence>MCESERGLFRSTFFEFCFYGDSLLFRSIQAESADVVVHIGTSAESRSASPVCKSQICDPSSLVRFEFFIRDDKSLDGLQLVSDGVQHKILQMFSGWLRDPAMMRAASFEDSLSRAKKHLSRTPQPTKITMSPFNRLSRPYDTPCTSSDLLYEATKIQKWIGQLNQNS</sequence>
<dbReference type="EMBL" id="MU001696">
    <property type="protein sequence ID" value="KAF2453681.1"/>
    <property type="molecule type" value="Genomic_DNA"/>
</dbReference>
<reference evidence="1" key="1">
    <citation type="journal article" date="2020" name="Stud. Mycol.">
        <title>101 Dothideomycetes genomes: a test case for predicting lifestyles and emergence of pathogens.</title>
        <authorList>
            <person name="Haridas S."/>
            <person name="Albert R."/>
            <person name="Binder M."/>
            <person name="Bloem J."/>
            <person name="Labutti K."/>
            <person name="Salamov A."/>
            <person name="Andreopoulos B."/>
            <person name="Baker S."/>
            <person name="Barry K."/>
            <person name="Bills G."/>
            <person name="Bluhm B."/>
            <person name="Cannon C."/>
            <person name="Castanera R."/>
            <person name="Culley D."/>
            <person name="Daum C."/>
            <person name="Ezra D."/>
            <person name="Gonzalez J."/>
            <person name="Henrissat B."/>
            <person name="Kuo A."/>
            <person name="Liang C."/>
            <person name="Lipzen A."/>
            <person name="Lutzoni F."/>
            <person name="Magnuson J."/>
            <person name="Mondo S."/>
            <person name="Nolan M."/>
            <person name="Ohm R."/>
            <person name="Pangilinan J."/>
            <person name="Park H.-J."/>
            <person name="Ramirez L."/>
            <person name="Alfaro M."/>
            <person name="Sun H."/>
            <person name="Tritt A."/>
            <person name="Yoshinaga Y."/>
            <person name="Zwiers L.-H."/>
            <person name="Turgeon B."/>
            <person name="Goodwin S."/>
            <person name="Spatafora J."/>
            <person name="Crous P."/>
            <person name="Grigoriev I."/>
        </authorList>
    </citation>
    <scope>NUCLEOTIDE SEQUENCE</scope>
    <source>
        <strain evidence="1">ATCC 16933</strain>
    </source>
</reference>
<dbReference type="AlphaFoldDB" id="A0A6A6NPM5"/>
<keyword evidence="2" id="KW-1185">Reference proteome</keyword>
<proteinExistence type="predicted"/>
<evidence type="ECO:0000313" key="2">
    <source>
        <dbReference type="Proteomes" id="UP000799766"/>
    </source>
</evidence>
<organism evidence="1 2">
    <name type="scientific">Lineolata rhizophorae</name>
    <dbReference type="NCBI Taxonomy" id="578093"/>
    <lineage>
        <taxon>Eukaryota</taxon>
        <taxon>Fungi</taxon>
        <taxon>Dikarya</taxon>
        <taxon>Ascomycota</taxon>
        <taxon>Pezizomycotina</taxon>
        <taxon>Dothideomycetes</taxon>
        <taxon>Dothideomycetes incertae sedis</taxon>
        <taxon>Lineolatales</taxon>
        <taxon>Lineolataceae</taxon>
        <taxon>Lineolata</taxon>
    </lineage>
</organism>
<name>A0A6A6NPM5_9PEZI</name>